<dbReference type="EMBL" id="JANBUW010000477">
    <property type="protein sequence ID" value="KAJ2846690.1"/>
    <property type="molecule type" value="Genomic_DNA"/>
</dbReference>
<dbReference type="Proteomes" id="UP001139887">
    <property type="component" value="Unassembled WGS sequence"/>
</dbReference>
<evidence type="ECO:0000313" key="2">
    <source>
        <dbReference type="EMBL" id="KAJ2846690.1"/>
    </source>
</evidence>
<dbReference type="OrthoDB" id="5518601at2759"/>
<organism evidence="2 3">
    <name type="scientific">Coemansia brasiliensis</name>
    <dbReference type="NCBI Taxonomy" id="2650707"/>
    <lineage>
        <taxon>Eukaryota</taxon>
        <taxon>Fungi</taxon>
        <taxon>Fungi incertae sedis</taxon>
        <taxon>Zoopagomycota</taxon>
        <taxon>Kickxellomycotina</taxon>
        <taxon>Kickxellomycetes</taxon>
        <taxon>Kickxellales</taxon>
        <taxon>Kickxellaceae</taxon>
        <taxon>Coemansia</taxon>
    </lineage>
</organism>
<feature type="transmembrane region" description="Helical" evidence="1">
    <location>
        <begin position="91"/>
        <end position="109"/>
    </location>
</feature>
<dbReference type="AlphaFoldDB" id="A0A9W8I8P7"/>
<keyword evidence="1" id="KW-1133">Transmembrane helix</keyword>
<keyword evidence="1" id="KW-0472">Membrane</keyword>
<protein>
    <submittedName>
        <fullName evidence="2">Uncharacterized protein</fullName>
    </submittedName>
</protein>
<keyword evidence="3" id="KW-1185">Reference proteome</keyword>
<proteinExistence type="predicted"/>
<name>A0A9W8I8P7_9FUNG</name>
<sequence>MSLLSTRVLQFRAAGSRLLLERFDVIYNYKPRALAFTACRSIYTSPISHQLRPKKPHQLQRDRYIKEQPSKDVDVKLPMYDMPMKRQVSNLRMVFVVNVFCSTAVSLWVRTEDIFTLLIAGAMVIVGFLPLATIQAIYRNHIRSIRILGEINKRVLAKARRAEGAGLSQVEYPVTSSTPLLIKKFSLTGSDPETPLFVRDLEPGPTRRYSISWLYRNGPFTTKFRISKKIIQYHPDLRALDTLIRKNASEAAQQIN</sequence>
<feature type="transmembrane region" description="Helical" evidence="1">
    <location>
        <begin position="115"/>
        <end position="138"/>
    </location>
</feature>
<comment type="caution">
    <text evidence="2">The sequence shown here is derived from an EMBL/GenBank/DDBJ whole genome shotgun (WGS) entry which is preliminary data.</text>
</comment>
<accession>A0A9W8I8P7</accession>
<reference evidence="2" key="1">
    <citation type="submission" date="2022-07" db="EMBL/GenBank/DDBJ databases">
        <title>Phylogenomic reconstructions and comparative analyses of Kickxellomycotina fungi.</title>
        <authorList>
            <person name="Reynolds N.K."/>
            <person name="Stajich J.E."/>
            <person name="Barry K."/>
            <person name="Grigoriev I.V."/>
            <person name="Crous P."/>
            <person name="Smith M.E."/>
        </authorList>
    </citation>
    <scope>NUCLEOTIDE SEQUENCE</scope>
    <source>
        <strain evidence="2">NRRL 1566</strain>
    </source>
</reference>
<evidence type="ECO:0000256" key="1">
    <source>
        <dbReference type="SAM" id="Phobius"/>
    </source>
</evidence>
<gene>
    <name evidence="2" type="ORF">IWW36_004229</name>
</gene>
<keyword evidence="1" id="KW-0812">Transmembrane</keyword>
<evidence type="ECO:0000313" key="3">
    <source>
        <dbReference type="Proteomes" id="UP001139887"/>
    </source>
</evidence>